<evidence type="ECO:0000256" key="3">
    <source>
        <dbReference type="ARBA" id="ARBA00022737"/>
    </source>
</evidence>
<dbReference type="GeneID" id="106471877"/>
<feature type="transmembrane region" description="Helical" evidence="7">
    <location>
        <begin position="146"/>
        <end position="168"/>
    </location>
</feature>
<feature type="transmembrane region" description="Helical" evidence="7">
    <location>
        <begin position="342"/>
        <end position="371"/>
    </location>
</feature>
<feature type="non-terminal residue" evidence="9">
    <location>
        <position position="718"/>
    </location>
</feature>
<dbReference type="Pfam" id="PF00654">
    <property type="entry name" value="Voltage_CLC"/>
    <property type="match status" value="1"/>
</dbReference>
<evidence type="ECO:0000313" key="9">
    <source>
        <dbReference type="RefSeq" id="XP_013787955.2"/>
    </source>
</evidence>
<evidence type="ECO:0000256" key="4">
    <source>
        <dbReference type="ARBA" id="ARBA00022989"/>
    </source>
</evidence>
<feature type="transmembrane region" description="Helical" evidence="7">
    <location>
        <begin position="591"/>
        <end position="608"/>
    </location>
</feature>
<organism evidence="8 9">
    <name type="scientific">Limulus polyphemus</name>
    <name type="common">Atlantic horseshoe crab</name>
    <dbReference type="NCBI Taxonomy" id="6850"/>
    <lineage>
        <taxon>Eukaryota</taxon>
        <taxon>Metazoa</taxon>
        <taxon>Ecdysozoa</taxon>
        <taxon>Arthropoda</taxon>
        <taxon>Chelicerata</taxon>
        <taxon>Merostomata</taxon>
        <taxon>Xiphosura</taxon>
        <taxon>Limulidae</taxon>
        <taxon>Limulus</taxon>
    </lineage>
</organism>
<dbReference type="PANTHER" id="PTHR11689:SF89">
    <property type="entry name" value="CHLORIDE CHANNEL PROTEIN"/>
    <property type="match status" value="1"/>
</dbReference>
<feature type="transmembrane region" description="Helical" evidence="7">
    <location>
        <begin position="496"/>
        <end position="524"/>
    </location>
</feature>
<dbReference type="RefSeq" id="XP_013787955.2">
    <property type="nucleotide sequence ID" value="XM_013932501.2"/>
</dbReference>
<evidence type="ECO:0000313" key="8">
    <source>
        <dbReference type="Proteomes" id="UP000694941"/>
    </source>
</evidence>
<dbReference type="PRINTS" id="PR00762">
    <property type="entry name" value="CLCHANNEL"/>
</dbReference>
<proteinExistence type="predicted"/>
<keyword evidence="5" id="KW-0129">CBS domain</keyword>
<keyword evidence="4 7" id="KW-1133">Transmembrane helix</keyword>
<name>A0ABM1BSS3_LIMPO</name>
<dbReference type="InterPro" id="IPR001807">
    <property type="entry name" value="ClC"/>
</dbReference>
<keyword evidence="2 7" id="KW-0812">Transmembrane</keyword>
<gene>
    <name evidence="9" type="primary">LOC106471877</name>
</gene>
<keyword evidence="3" id="KW-0677">Repeat</keyword>
<dbReference type="SUPFAM" id="SSF81340">
    <property type="entry name" value="Clc chloride channel"/>
    <property type="match status" value="1"/>
</dbReference>
<evidence type="ECO:0000256" key="5">
    <source>
        <dbReference type="ARBA" id="ARBA00023122"/>
    </source>
</evidence>
<evidence type="ECO:0000256" key="6">
    <source>
        <dbReference type="ARBA" id="ARBA00023136"/>
    </source>
</evidence>
<feature type="transmembrane region" description="Helical" evidence="7">
    <location>
        <begin position="259"/>
        <end position="283"/>
    </location>
</feature>
<reference evidence="9" key="1">
    <citation type="submission" date="2025-08" db="UniProtKB">
        <authorList>
            <consortium name="RefSeq"/>
        </authorList>
    </citation>
    <scope>IDENTIFICATION</scope>
    <source>
        <tissue evidence="9">Muscle</tissue>
    </source>
</reference>
<feature type="transmembrane region" description="Helical" evidence="7">
    <location>
        <begin position="391"/>
        <end position="411"/>
    </location>
</feature>
<keyword evidence="6 7" id="KW-0472">Membrane</keyword>
<accession>A0ABM1BSS3</accession>
<protein>
    <submittedName>
        <fullName evidence="9">Chloride channel protein D-like</fullName>
    </submittedName>
</protein>
<dbReference type="InterPro" id="IPR051280">
    <property type="entry name" value="Cl-channel/antiporter"/>
</dbReference>
<dbReference type="PANTHER" id="PTHR11689">
    <property type="entry name" value="CHLORIDE CHANNEL PROTEIN CLC FAMILY MEMBER"/>
    <property type="match status" value="1"/>
</dbReference>
<sequence>MAEPDIGRGNVENESNIRYRVLRHVVEDAGDTGAPQPDDDDDNHSFFARGRDLESAYVNHKYTEKEREILARYESLDYLPPHSKVYRDWITKQPARLDWDRWVMMGLIGFAVGFVGFLLHQLIDLLAELKHEKARELIEARDFLRAWLWVTAVSVGLVVISSGTVVFIRPSAGGSGIPEIIAFLNGTLVRHIFNIKTLIVKFVSCVCAVSSGMPVGPEGPMIHLGALIGAGLSQFRSGTFGFRLPFFSRFRNSEDRRNFVSAGAAAGIASAFGAPVGGLLFSMEEVSSFWNMKLSWQTFFCCMVSTFTTDLFNSAFEAFRYMGDFGLFKTEKYILFQVDKEIALNFIAVIPTVVVGAAGGILGAVFTFTNLKIARARRRLLAKMNSPYRQLVQLCEPVLIMVIMGTLTVFLPTMASCATFTCHWEGNGNPFCNPKPPIYTEKTVEHFNCPKGAEITINGTLYRNGTFNPVATLLSVTGEKAVKHLFSRQTHLEFDFIPLIMVLPCYFLLACWASGTAISSGVVVPKLFIGGMIGRIVGRGLVALFGVNTTKYWLWMDPGAFALLGAAAFFGGVSRLTMSLTVIMMELTNDIQFLLLIMVAIMVAKWVGDFVTHPFYHSLLEFKCIPFLDSEPVIYYEGKKNLNLELYTTKYAMTSPVVTLQKVEKVSHLAKLLLTTKHGGFPLVCNKGSGFEKTFCGLLTRQVYCNNASSMKILLMWQ</sequence>
<dbReference type="Gene3D" id="1.10.3080.10">
    <property type="entry name" value="Clc chloride channel"/>
    <property type="match status" value="1"/>
</dbReference>
<comment type="subcellular location">
    <subcellularLocation>
        <location evidence="1">Membrane</location>
        <topology evidence="1">Multi-pass membrane protein</topology>
    </subcellularLocation>
</comment>
<evidence type="ECO:0000256" key="7">
    <source>
        <dbReference type="SAM" id="Phobius"/>
    </source>
</evidence>
<feature type="transmembrane region" description="Helical" evidence="7">
    <location>
        <begin position="102"/>
        <end position="123"/>
    </location>
</feature>
<evidence type="ECO:0000256" key="1">
    <source>
        <dbReference type="ARBA" id="ARBA00004141"/>
    </source>
</evidence>
<dbReference type="InterPro" id="IPR014743">
    <property type="entry name" value="Cl-channel_core"/>
</dbReference>
<keyword evidence="8" id="KW-1185">Reference proteome</keyword>
<dbReference type="Proteomes" id="UP000694941">
    <property type="component" value="Unplaced"/>
</dbReference>
<feature type="transmembrane region" description="Helical" evidence="7">
    <location>
        <begin position="561"/>
        <end position="584"/>
    </location>
</feature>
<evidence type="ECO:0000256" key="2">
    <source>
        <dbReference type="ARBA" id="ARBA00022692"/>
    </source>
</evidence>